<organism evidence="7 8">
    <name type="scientific">Imshaugia aleurites</name>
    <dbReference type="NCBI Taxonomy" id="172621"/>
    <lineage>
        <taxon>Eukaryota</taxon>
        <taxon>Fungi</taxon>
        <taxon>Dikarya</taxon>
        <taxon>Ascomycota</taxon>
        <taxon>Pezizomycotina</taxon>
        <taxon>Lecanoromycetes</taxon>
        <taxon>OSLEUM clade</taxon>
        <taxon>Lecanoromycetidae</taxon>
        <taxon>Lecanorales</taxon>
        <taxon>Lecanorineae</taxon>
        <taxon>Parmeliaceae</taxon>
        <taxon>Imshaugia</taxon>
    </lineage>
</organism>
<keyword evidence="8" id="KW-1185">Reference proteome</keyword>
<evidence type="ECO:0000256" key="3">
    <source>
        <dbReference type="ARBA" id="ARBA00022824"/>
    </source>
</evidence>
<reference evidence="7" key="1">
    <citation type="submission" date="2021-03" db="EMBL/GenBank/DDBJ databases">
        <authorList>
            <person name="Tagirdzhanova G."/>
        </authorList>
    </citation>
    <scope>NUCLEOTIDE SEQUENCE</scope>
</reference>
<keyword evidence="2 6" id="KW-0812">Transmembrane</keyword>
<dbReference type="InterPro" id="IPR021013">
    <property type="entry name" value="ATPase_Vma12"/>
</dbReference>
<sequence length="274" mass="30805">MVRLTITPLILRALEELQGREQVPEILCEGSEPSLDQPATGNPITHGQIIAISNALQKTKTDSNNAKLDNMVSYHLDDLLHGSRVYIEPPKPKAEPTSEYKALMARLRRQEEDRAYERMINPPLPTETFSQRFPNASHAALFPATQADIGEGDEVSYADINRQMTLIINIMISIVACSVAIWLAARHWSTPSRLGLSMGGSGMIGVAEVVVYAGYLRRIKEAREKGKKDIEFKEIIKTWVIRREDKQADRDEAILIKSKVSKDDDLRKRKATSR</sequence>
<evidence type="ECO:0000313" key="8">
    <source>
        <dbReference type="Proteomes" id="UP000664534"/>
    </source>
</evidence>
<dbReference type="GO" id="GO:0005789">
    <property type="term" value="C:endoplasmic reticulum membrane"/>
    <property type="evidence" value="ECO:0007669"/>
    <property type="project" value="UniProtKB-SubCell"/>
</dbReference>
<keyword evidence="4 6" id="KW-1133">Transmembrane helix</keyword>
<evidence type="ECO:0000256" key="6">
    <source>
        <dbReference type="SAM" id="Phobius"/>
    </source>
</evidence>
<proteinExistence type="predicted"/>
<feature type="transmembrane region" description="Helical" evidence="6">
    <location>
        <begin position="196"/>
        <end position="215"/>
    </location>
</feature>
<name>A0A8H3EKM6_9LECA</name>
<keyword evidence="5 6" id="KW-0472">Membrane</keyword>
<protein>
    <submittedName>
        <fullName evidence="7">Uncharacterized protein</fullName>
    </submittedName>
</protein>
<evidence type="ECO:0000256" key="1">
    <source>
        <dbReference type="ARBA" id="ARBA00004477"/>
    </source>
</evidence>
<dbReference type="PANTHER" id="PTHR31394">
    <property type="entry name" value="TRANSMEMBRANE PROTEIN 199"/>
    <property type="match status" value="1"/>
</dbReference>
<evidence type="ECO:0000313" key="7">
    <source>
        <dbReference type="EMBL" id="CAF9907128.1"/>
    </source>
</evidence>
<feature type="transmembrane region" description="Helical" evidence="6">
    <location>
        <begin position="166"/>
        <end position="184"/>
    </location>
</feature>
<evidence type="ECO:0000256" key="5">
    <source>
        <dbReference type="ARBA" id="ARBA00023136"/>
    </source>
</evidence>
<comment type="caution">
    <text evidence="7">The sequence shown here is derived from an EMBL/GenBank/DDBJ whole genome shotgun (WGS) entry which is preliminary data.</text>
</comment>
<dbReference type="AlphaFoldDB" id="A0A8H3EKM6"/>
<gene>
    <name evidence="7" type="ORF">IMSHALPRED_005446</name>
</gene>
<dbReference type="EMBL" id="CAJPDT010000003">
    <property type="protein sequence ID" value="CAF9907128.1"/>
    <property type="molecule type" value="Genomic_DNA"/>
</dbReference>
<comment type="subcellular location">
    <subcellularLocation>
        <location evidence="1">Endoplasmic reticulum membrane</location>
        <topology evidence="1">Multi-pass membrane protein</topology>
    </subcellularLocation>
</comment>
<accession>A0A8H3EKM6</accession>
<keyword evidence="3" id="KW-0256">Endoplasmic reticulum</keyword>
<dbReference type="OrthoDB" id="19981at2759"/>
<evidence type="ECO:0000256" key="2">
    <source>
        <dbReference type="ARBA" id="ARBA00022692"/>
    </source>
</evidence>
<dbReference type="Pfam" id="PF11712">
    <property type="entry name" value="Vma12"/>
    <property type="match status" value="1"/>
</dbReference>
<dbReference type="Proteomes" id="UP000664534">
    <property type="component" value="Unassembled WGS sequence"/>
</dbReference>
<evidence type="ECO:0000256" key="4">
    <source>
        <dbReference type="ARBA" id="ARBA00022989"/>
    </source>
</evidence>
<dbReference type="GO" id="GO:0070072">
    <property type="term" value="P:vacuolar proton-transporting V-type ATPase complex assembly"/>
    <property type="evidence" value="ECO:0007669"/>
    <property type="project" value="InterPro"/>
</dbReference>
<dbReference type="PANTHER" id="PTHR31394:SF1">
    <property type="entry name" value="TRANSMEMBRANE PROTEIN 199"/>
    <property type="match status" value="1"/>
</dbReference>